<evidence type="ECO:0000313" key="14">
    <source>
        <dbReference type="Proteomes" id="UP000310685"/>
    </source>
</evidence>
<evidence type="ECO:0000259" key="12">
    <source>
        <dbReference type="PROSITE" id="PS50850"/>
    </source>
</evidence>
<dbReference type="EMBL" id="SPRC01000002">
    <property type="protein sequence ID" value="TIB82418.1"/>
    <property type="molecule type" value="Genomic_DNA"/>
</dbReference>
<dbReference type="PROSITE" id="PS00216">
    <property type="entry name" value="SUGAR_TRANSPORT_1"/>
    <property type="match status" value="1"/>
</dbReference>
<dbReference type="Pfam" id="PF00083">
    <property type="entry name" value="Sugar_tr"/>
    <property type="match status" value="1"/>
</dbReference>
<organism evidence="13 14">
    <name type="scientific">Wallemia mellicola</name>
    <dbReference type="NCBI Taxonomy" id="1708541"/>
    <lineage>
        <taxon>Eukaryota</taxon>
        <taxon>Fungi</taxon>
        <taxon>Dikarya</taxon>
        <taxon>Basidiomycota</taxon>
        <taxon>Wallemiomycotina</taxon>
        <taxon>Wallemiomycetes</taxon>
        <taxon>Wallemiales</taxon>
        <taxon>Wallemiaceae</taxon>
        <taxon>Wallemia</taxon>
    </lineage>
</organism>
<keyword evidence="4" id="KW-0762">Sugar transport</keyword>
<feature type="domain" description="Major facilitator superfamily (MFS) profile" evidence="12">
    <location>
        <begin position="17"/>
        <end position="466"/>
    </location>
</feature>
<accession>A0A4T0MHT3</accession>
<evidence type="ECO:0000313" key="13">
    <source>
        <dbReference type="EMBL" id="TIB82418.1"/>
    </source>
</evidence>
<dbReference type="InterPro" id="IPR005828">
    <property type="entry name" value="MFS_sugar_transport-like"/>
</dbReference>
<dbReference type="InterPro" id="IPR036259">
    <property type="entry name" value="MFS_trans_sf"/>
</dbReference>
<feature type="transmembrane region" description="Helical" evidence="11">
    <location>
        <begin position="307"/>
        <end position="328"/>
    </location>
</feature>
<dbReference type="GO" id="GO:0005351">
    <property type="term" value="F:carbohydrate:proton symporter activity"/>
    <property type="evidence" value="ECO:0007669"/>
    <property type="project" value="TreeGrafter"/>
</dbReference>
<proteinExistence type="inferred from homology"/>
<evidence type="ECO:0000256" key="5">
    <source>
        <dbReference type="ARBA" id="ARBA00022692"/>
    </source>
</evidence>
<feature type="transmembrane region" description="Helical" evidence="11">
    <location>
        <begin position="174"/>
        <end position="195"/>
    </location>
</feature>
<dbReference type="PRINTS" id="PR00171">
    <property type="entry name" value="SUGRTRNSPORT"/>
</dbReference>
<evidence type="ECO:0000256" key="1">
    <source>
        <dbReference type="ARBA" id="ARBA00004141"/>
    </source>
</evidence>
<keyword evidence="5 11" id="KW-0812">Transmembrane</keyword>
<feature type="transmembrane region" description="Helical" evidence="11">
    <location>
        <begin position="55"/>
        <end position="76"/>
    </location>
</feature>
<sequence>MRIKLSNQPVGRTSIFVALLASVGGMMFGFADIRINCDISNHNCEAYEFTKVREGLIVALLSVGTMCGSLIGAPFADMMGRRMAMTLDCLVFSVGILVQITSEYVWQQFAVGRLITGLGIGALSAIIPIYVSECVVASFRGTAVACYQLMITFGILMAYVFSYGTRPLSGSAPWRIIVGLALALALVLGIGLWTLPESPRWLVHRKRFDEAKRVLSRIRGAKSDFDRAVVEHDYLDIVSKMEEEEQKKSSFWQSWAECFIGTPGTHKLVYRTFVGVMLQSFQQLTGANYFFYYGATIFESVGIQDSFVTQIILGAVNFFCTFFGLYVMERFGRRNPLVLGGFWQGAWLIVFASAGIAKNPTPTDERPNGRPQVGYLMIVSACLFIASFASTYGPGSWIITGETFPMSHRARQASIATASNWVWNFLISFFSPFIAGDIGFAYGFVFAGCNLFLGAFIFLFLYETAGLSLEAVDKMYSTKGLKPWNSTSWSPEGYSHRHDLMETSKVDNYHHVENSSKGSKDDNQRRFNDETV</sequence>
<reference evidence="13 14" key="1">
    <citation type="submission" date="2019-03" db="EMBL/GenBank/DDBJ databases">
        <title>Sequencing 25 genomes of Wallemia mellicola.</title>
        <authorList>
            <person name="Gostincar C."/>
        </authorList>
    </citation>
    <scope>NUCLEOTIDE SEQUENCE [LARGE SCALE GENOMIC DNA]</scope>
    <source>
        <strain evidence="13 14">EXF-6152</strain>
    </source>
</reference>
<gene>
    <name evidence="13" type="ORF">E3Q22_00352</name>
</gene>
<dbReference type="InterPro" id="IPR020846">
    <property type="entry name" value="MFS_dom"/>
</dbReference>
<dbReference type="InterPro" id="IPR003663">
    <property type="entry name" value="Sugar/inositol_transpt"/>
</dbReference>
<evidence type="ECO:0000256" key="11">
    <source>
        <dbReference type="SAM" id="Phobius"/>
    </source>
</evidence>
<evidence type="ECO:0000256" key="4">
    <source>
        <dbReference type="ARBA" id="ARBA00022597"/>
    </source>
</evidence>
<evidence type="ECO:0000256" key="2">
    <source>
        <dbReference type="ARBA" id="ARBA00010992"/>
    </source>
</evidence>
<name>A0A4T0MHT3_9BASI</name>
<evidence type="ECO:0000256" key="3">
    <source>
        <dbReference type="ARBA" id="ARBA00022448"/>
    </source>
</evidence>
<dbReference type="PANTHER" id="PTHR48022:SF75">
    <property type="entry name" value="GALACTOSE TRANSPORTER-RELATED"/>
    <property type="match status" value="1"/>
</dbReference>
<feature type="region of interest" description="Disordered" evidence="10">
    <location>
        <begin position="512"/>
        <end position="532"/>
    </location>
</feature>
<dbReference type="Gene3D" id="1.20.1250.20">
    <property type="entry name" value="MFS general substrate transporter like domains"/>
    <property type="match status" value="1"/>
</dbReference>
<feature type="transmembrane region" description="Helical" evidence="11">
    <location>
        <begin position="337"/>
        <end position="357"/>
    </location>
</feature>
<evidence type="ECO:0000256" key="8">
    <source>
        <dbReference type="ARBA" id="ARBA00049119"/>
    </source>
</evidence>
<dbReference type="PANTHER" id="PTHR48022">
    <property type="entry name" value="PLASTIDIC GLUCOSE TRANSPORTER 4"/>
    <property type="match status" value="1"/>
</dbReference>
<comment type="caution">
    <text evidence="13">The sequence shown here is derived from an EMBL/GenBank/DDBJ whole genome shotgun (WGS) entry which is preliminary data.</text>
</comment>
<protein>
    <submittedName>
        <fullName evidence="13">General substrate transporter</fullName>
    </submittedName>
</protein>
<evidence type="ECO:0000256" key="9">
    <source>
        <dbReference type="RuleBase" id="RU003346"/>
    </source>
</evidence>
<feature type="transmembrane region" description="Helical" evidence="11">
    <location>
        <begin position="413"/>
        <end position="434"/>
    </location>
</feature>
<dbReference type="AlphaFoldDB" id="A0A4T0MHT3"/>
<evidence type="ECO:0000256" key="10">
    <source>
        <dbReference type="SAM" id="MobiDB-lite"/>
    </source>
</evidence>
<feature type="transmembrane region" description="Helical" evidence="11">
    <location>
        <begin position="114"/>
        <end position="131"/>
    </location>
</feature>
<dbReference type="PROSITE" id="PS50850">
    <property type="entry name" value="MFS"/>
    <property type="match status" value="1"/>
</dbReference>
<feature type="transmembrane region" description="Helical" evidence="11">
    <location>
        <begin position="373"/>
        <end position="392"/>
    </location>
</feature>
<dbReference type="NCBIfam" id="TIGR00879">
    <property type="entry name" value="SP"/>
    <property type="match status" value="1"/>
</dbReference>
<keyword evidence="3 9" id="KW-0813">Transport</keyword>
<dbReference type="Proteomes" id="UP000310685">
    <property type="component" value="Unassembled WGS sequence"/>
</dbReference>
<keyword evidence="7 11" id="KW-0472">Membrane</keyword>
<comment type="catalytic activity">
    <reaction evidence="8">
        <text>myo-inositol(out) + H(+)(out) = myo-inositol(in) + H(+)(in)</text>
        <dbReference type="Rhea" id="RHEA:60364"/>
        <dbReference type="ChEBI" id="CHEBI:15378"/>
        <dbReference type="ChEBI" id="CHEBI:17268"/>
    </reaction>
</comment>
<comment type="similarity">
    <text evidence="2 9">Belongs to the major facilitator superfamily. Sugar transporter (TC 2.A.1.1) family.</text>
</comment>
<comment type="subcellular location">
    <subcellularLocation>
        <location evidence="1">Membrane</location>
        <topology evidence="1">Multi-pass membrane protein</topology>
    </subcellularLocation>
</comment>
<evidence type="ECO:0000256" key="7">
    <source>
        <dbReference type="ARBA" id="ARBA00023136"/>
    </source>
</evidence>
<keyword evidence="6 11" id="KW-1133">Transmembrane helix</keyword>
<dbReference type="SUPFAM" id="SSF103473">
    <property type="entry name" value="MFS general substrate transporter"/>
    <property type="match status" value="1"/>
</dbReference>
<feature type="transmembrane region" description="Helical" evidence="11">
    <location>
        <begin position="143"/>
        <end position="162"/>
    </location>
</feature>
<feature type="transmembrane region" description="Helical" evidence="11">
    <location>
        <begin position="440"/>
        <end position="462"/>
    </location>
</feature>
<dbReference type="PROSITE" id="PS00217">
    <property type="entry name" value="SUGAR_TRANSPORT_2"/>
    <property type="match status" value="1"/>
</dbReference>
<evidence type="ECO:0000256" key="6">
    <source>
        <dbReference type="ARBA" id="ARBA00022989"/>
    </source>
</evidence>
<feature type="transmembrane region" description="Helical" evidence="11">
    <location>
        <begin position="12"/>
        <end position="35"/>
    </location>
</feature>
<dbReference type="InterPro" id="IPR005829">
    <property type="entry name" value="Sugar_transporter_CS"/>
</dbReference>
<dbReference type="InterPro" id="IPR050360">
    <property type="entry name" value="MFS_Sugar_Transporters"/>
</dbReference>
<dbReference type="GO" id="GO:0005886">
    <property type="term" value="C:plasma membrane"/>
    <property type="evidence" value="ECO:0007669"/>
    <property type="project" value="TreeGrafter"/>
</dbReference>